<organism evidence="6">
    <name type="scientific">marine sediment metagenome</name>
    <dbReference type="NCBI Taxonomy" id="412755"/>
    <lineage>
        <taxon>unclassified sequences</taxon>
        <taxon>metagenomes</taxon>
        <taxon>ecological metagenomes</taxon>
    </lineage>
</organism>
<dbReference type="Pfam" id="PF13361">
    <property type="entry name" value="UvrD_C"/>
    <property type="match status" value="1"/>
</dbReference>
<keyword evidence="3" id="KW-0347">Helicase</keyword>
<dbReference type="InterPro" id="IPR014017">
    <property type="entry name" value="DNA_helicase_UvrD-like_C"/>
</dbReference>
<dbReference type="Gene3D" id="3.40.50.300">
    <property type="entry name" value="P-loop containing nucleotide triphosphate hydrolases"/>
    <property type="match status" value="1"/>
</dbReference>
<keyword evidence="4" id="KW-0067">ATP-binding</keyword>
<feature type="non-terminal residue" evidence="6">
    <location>
        <position position="196"/>
    </location>
</feature>
<evidence type="ECO:0000259" key="5">
    <source>
        <dbReference type="Pfam" id="PF13361"/>
    </source>
</evidence>
<dbReference type="SUPFAM" id="SSF52540">
    <property type="entry name" value="P-loop containing nucleoside triphosphate hydrolases"/>
    <property type="match status" value="1"/>
</dbReference>
<evidence type="ECO:0000256" key="4">
    <source>
        <dbReference type="ARBA" id="ARBA00022840"/>
    </source>
</evidence>
<comment type="caution">
    <text evidence="6">The sequence shown here is derived from an EMBL/GenBank/DDBJ whole genome shotgun (WGS) entry which is preliminary data.</text>
</comment>
<sequence length="196" mass="22275">MNAVKHFVNWIINPSNSFLTRLVIEELINTGIAKVTGARKNGRCSPKTIENRIAEEKEIAMLLELVDRNNDLYKVINTIETKNKTLVRIREGLFSLLDSYNNNPGEFFNQLSIVSGIWKDPSYFTNDMTSVVELLQTKRPMGTSSVQLMTMRKAKGLEADIVIIVGLENDIMPNPYSDIVEDARLFYVSMTRAIEK</sequence>
<dbReference type="GO" id="GO:0043138">
    <property type="term" value="F:3'-5' DNA helicase activity"/>
    <property type="evidence" value="ECO:0007669"/>
    <property type="project" value="TreeGrafter"/>
</dbReference>
<evidence type="ECO:0000256" key="1">
    <source>
        <dbReference type="ARBA" id="ARBA00022741"/>
    </source>
</evidence>
<evidence type="ECO:0000256" key="3">
    <source>
        <dbReference type="ARBA" id="ARBA00022806"/>
    </source>
</evidence>
<feature type="domain" description="UvrD-like helicase C-terminal" evidence="5">
    <location>
        <begin position="130"/>
        <end position="193"/>
    </location>
</feature>
<dbReference type="GO" id="GO:0000725">
    <property type="term" value="P:recombinational repair"/>
    <property type="evidence" value="ECO:0007669"/>
    <property type="project" value="TreeGrafter"/>
</dbReference>
<evidence type="ECO:0000256" key="2">
    <source>
        <dbReference type="ARBA" id="ARBA00022801"/>
    </source>
</evidence>
<dbReference type="AlphaFoldDB" id="X0YP90"/>
<gene>
    <name evidence="6" type="ORF">S01H1_65621</name>
</gene>
<dbReference type="EMBL" id="BARS01043331">
    <property type="protein sequence ID" value="GAG38526.1"/>
    <property type="molecule type" value="Genomic_DNA"/>
</dbReference>
<dbReference type="GO" id="GO:0003677">
    <property type="term" value="F:DNA binding"/>
    <property type="evidence" value="ECO:0007669"/>
    <property type="project" value="InterPro"/>
</dbReference>
<proteinExistence type="predicted"/>
<dbReference type="GO" id="GO:0005829">
    <property type="term" value="C:cytosol"/>
    <property type="evidence" value="ECO:0007669"/>
    <property type="project" value="TreeGrafter"/>
</dbReference>
<dbReference type="PANTHER" id="PTHR11070:SF2">
    <property type="entry name" value="ATP-DEPENDENT DNA HELICASE SRS2"/>
    <property type="match status" value="1"/>
</dbReference>
<dbReference type="GO" id="GO:0016787">
    <property type="term" value="F:hydrolase activity"/>
    <property type="evidence" value="ECO:0007669"/>
    <property type="project" value="UniProtKB-KW"/>
</dbReference>
<name>X0YP90_9ZZZZ</name>
<accession>X0YP90</accession>
<keyword evidence="2" id="KW-0378">Hydrolase</keyword>
<evidence type="ECO:0000313" key="6">
    <source>
        <dbReference type="EMBL" id="GAG38526.1"/>
    </source>
</evidence>
<dbReference type="PANTHER" id="PTHR11070">
    <property type="entry name" value="UVRD / RECB / PCRA DNA HELICASE FAMILY MEMBER"/>
    <property type="match status" value="1"/>
</dbReference>
<dbReference type="InterPro" id="IPR000212">
    <property type="entry name" value="DNA_helicase_UvrD/REP"/>
</dbReference>
<keyword evidence="1" id="KW-0547">Nucleotide-binding</keyword>
<protein>
    <recommendedName>
        <fullName evidence="5">UvrD-like helicase C-terminal domain-containing protein</fullName>
    </recommendedName>
</protein>
<dbReference type="InterPro" id="IPR027417">
    <property type="entry name" value="P-loop_NTPase"/>
</dbReference>
<dbReference type="GO" id="GO:0005524">
    <property type="term" value="F:ATP binding"/>
    <property type="evidence" value="ECO:0007669"/>
    <property type="project" value="UniProtKB-KW"/>
</dbReference>
<reference evidence="6" key="1">
    <citation type="journal article" date="2014" name="Front. Microbiol.">
        <title>High frequency of phylogenetically diverse reductive dehalogenase-homologous genes in deep subseafloor sedimentary metagenomes.</title>
        <authorList>
            <person name="Kawai M."/>
            <person name="Futagami T."/>
            <person name="Toyoda A."/>
            <person name="Takaki Y."/>
            <person name="Nishi S."/>
            <person name="Hori S."/>
            <person name="Arai W."/>
            <person name="Tsubouchi T."/>
            <person name="Morono Y."/>
            <person name="Uchiyama I."/>
            <person name="Ito T."/>
            <person name="Fujiyama A."/>
            <person name="Inagaki F."/>
            <person name="Takami H."/>
        </authorList>
    </citation>
    <scope>NUCLEOTIDE SEQUENCE</scope>
    <source>
        <strain evidence="6">Expedition CK06-06</strain>
    </source>
</reference>